<evidence type="ECO:0000256" key="1">
    <source>
        <dbReference type="SAM" id="SignalP"/>
    </source>
</evidence>
<feature type="chain" id="PRO_5005835099" evidence="1">
    <location>
        <begin position="20"/>
        <end position="190"/>
    </location>
</feature>
<organism evidence="2 3">
    <name type="scientific">Fusarium langsethiae</name>
    <dbReference type="NCBI Taxonomy" id="179993"/>
    <lineage>
        <taxon>Eukaryota</taxon>
        <taxon>Fungi</taxon>
        <taxon>Dikarya</taxon>
        <taxon>Ascomycota</taxon>
        <taxon>Pezizomycotina</taxon>
        <taxon>Sordariomycetes</taxon>
        <taxon>Hypocreomycetidae</taxon>
        <taxon>Hypocreales</taxon>
        <taxon>Nectriaceae</taxon>
        <taxon>Fusarium</taxon>
    </lineage>
</organism>
<reference evidence="2 3" key="1">
    <citation type="submission" date="2015-04" db="EMBL/GenBank/DDBJ databases">
        <title>The draft genome sequence of Fusarium langsethiae, a T-2/HT-2 mycotoxin producer.</title>
        <authorList>
            <person name="Lysoe E."/>
            <person name="Divon H.H."/>
            <person name="Terzi V."/>
            <person name="Orru L."/>
            <person name="Lamontanara A."/>
            <person name="Kolseth A.-K."/>
            <person name="Frandsen R.J."/>
            <person name="Nielsen K."/>
            <person name="Thrane U."/>
        </authorList>
    </citation>
    <scope>NUCLEOTIDE SEQUENCE [LARGE SCALE GENOMIC DNA]</scope>
    <source>
        <strain evidence="2 3">Fl201059</strain>
    </source>
</reference>
<comment type="caution">
    <text evidence="2">The sequence shown here is derived from an EMBL/GenBank/DDBJ whole genome shotgun (WGS) entry which is preliminary data.</text>
</comment>
<accession>A0A0M9EQK7</accession>
<dbReference type="Proteomes" id="UP000037904">
    <property type="component" value="Unassembled WGS sequence"/>
</dbReference>
<dbReference type="EMBL" id="JXCE01000350">
    <property type="protein sequence ID" value="KPA37859.1"/>
    <property type="molecule type" value="Genomic_DNA"/>
</dbReference>
<protein>
    <submittedName>
        <fullName evidence="2">Killer toxin alpha beta</fullName>
    </submittedName>
</protein>
<keyword evidence="1" id="KW-0732">Signal</keyword>
<name>A0A0M9EQK7_FUSLA</name>
<sequence length="190" mass="20125">MRVHTFIPFVGILSGLSSAASNRGNSTRLGPIDVSKVQNSTEHEFDLGTTPLAPYGEKQTTEEWATPLVDGCPRLCSVTGSDATKWTHIHSVKDLDGCEAPLLFDMNVHTETVETIRVCALGGAGSSNPSKAAAHLRAHRRHAKRVETDSEDEKVSTGQCNPAPLFPVPVIVTSGLPGVLNASDDVTAAV</sequence>
<evidence type="ECO:0000313" key="3">
    <source>
        <dbReference type="Proteomes" id="UP000037904"/>
    </source>
</evidence>
<gene>
    <name evidence="2" type="ORF">FLAG1_09324</name>
</gene>
<feature type="signal peptide" evidence="1">
    <location>
        <begin position="1"/>
        <end position="19"/>
    </location>
</feature>
<dbReference type="AlphaFoldDB" id="A0A0M9EQK7"/>
<proteinExistence type="predicted"/>
<evidence type="ECO:0000313" key="2">
    <source>
        <dbReference type="EMBL" id="KPA37859.1"/>
    </source>
</evidence>
<keyword evidence="3" id="KW-1185">Reference proteome</keyword>